<keyword evidence="3" id="KW-1185">Reference proteome</keyword>
<sequence>MDPPGGARDETYNPWSIVNLVFAHLAQQGLHPVLGDRGDPGGPAADLLRSLGIEPAAEGNRQVSHDVRRHLADIRAAVFGESGPAGGARRQDKTIKAAGRWSQPTRLTGEE</sequence>
<gene>
    <name evidence="2" type="ORF">Pfl04_49860</name>
</gene>
<feature type="compositionally biased region" description="Polar residues" evidence="1">
    <location>
        <begin position="102"/>
        <end position="111"/>
    </location>
</feature>
<accession>A0A8J3LRA1</accession>
<comment type="caution">
    <text evidence="2">The sequence shown here is derived from an EMBL/GenBank/DDBJ whole genome shotgun (WGS) entry which is preliminary data.</text>
</comment>
<dbReference type="EMBL" id="BONU01000063">
    <property type="protein sequence ID" value="GIG76582.1"/>
    <property type="molecule type" value="Genomic_DNA"/>
</dbReference>
<protein>
    <submittedName>
        <fullName evidence="2">Uncharacterized protein</fullName>
    </submittedName>
</protein>
<organism evidence="2 3">
    <name type="scientific">Planosporangium flavigriseum</name>
    <dbReference type="NCBI Taxonomy" id="373681"/>
    <lineage>
        <taxon>Bacteria</taxon>
        <taxon>Bacillati</taxon>
        <taxon>Actinomycetota</taxon>
        <taxon>Actinomycetes</taxon>
        <taxon>Micromonosporales</taxon>
        <taxon>Micromonosporaceae</taxon>
        <taxon>Planosporangium</taxon>
    </lineage>
</organism>
<dbReference type="Proteomes" id="UP000653674">
    <property type="component" value="Unassembled WGS sequence"/>
</dbReference>
<dbReference type="RefSeq" id="WP_203981620.1">
    <property type="nucleotide sequence ID" value="NZ_BAAAQJ010000013.1"/>
</dbReference>
<feature type="region of interest" description="Disordered" evidence="1">
    <location>
        <begin position="81"/>
        <end position="111"/>
    </location>
</feature>
<evidence type="ECO:0000313" key="3">
    <source>
        <dbReference type="Proteomes" id="UP000653674"/>
    </source>
</evidence>
<reference evidence="2" key="1">
    <citation type="submission" date="2021-01" db="EMBL/GenBank/DDBJ databases">
        <title>Whole genome shotgun sequence of Planosporangium flavigriseum NBRC 105377.</title>
        <authorList>
            <person name="Komaki H."/>
            <person name="Tamura T."/>
        </authorList>
    </citation>
    <scope>NUCLEOTIDE SEQUENCE</scope>
    <source>
        <strain evidence="2">NBRC 105377</strain>
    </source>
</reference>
<name>A0A8J3LRA1_9ACTN</name>
<evidence type="ECO:0000313" key="2">
    <source>
        <dbReference type="EMBL" id="GIG76582.1"/>
    </source>
</evidence>
<evidence type="ECO:0000256" key="1">
    <source>
        <dbReference type="SAM" id="MobiDB-lite"/>
    </source>
</evidence>
<proteinExistence type="predicted"/>
<dbReference type="AlphaFoldDB" id="A0A8J3LRA1"/>